<dbReference type="EMBL" id="JACHXZ010000002">
    <property type="protein sequence ID" value="MBB3168676.1"/>
    <property type="molecule type" value="Genomic_DNA"/>
</dbReference>
<accession>A0A839US04</accession>
<sequence length="147" mass="16050">MEIRCAQCADLLALDALERAAFDGHGYPKFFFRQAIDCWPEKLLVACSAGQLVGYALWAHADSDDAWLLSLAVAESWRGQGVAQALVRQVLQAATGCRQLLLTVDPENIAAVMLYQRLGFHSIRSEAGYFGAAGARSVYAHSLPFEC</sequence>
<dbReference type="InterPro" id="IPR050276">
    <property type="entry name" value="MshD_Acetyltransferase"/>
</dbReference>
<dbReference type="InterPro" id="IPR000182">
    <property type="entry name" value="GNAT_dom"/>
</dbReference>
<dbReference type="GO" id="GO:0016747">
    <property type="term" value="F:acyltransferase activity, transferring groups other than amino-acyl groups"/>
    <property type="evidence" value="ECO:0007669"/>
    <property type="project" value="InterPro"/>
</dbReference>
<dbReference type="InterPro" id="IPR016181">
    <property type="entry name" value="Acyl_CoA_acyltransferase"/>
</dbReference>
<dbReference type="Pfam" id="PF00583">
    <property type="entry name" value="Acetyltransf_1"/>
    <property type="match status" value="1"/>
</dbReference>
<keyword evidence="3" id="KW-1185">Reference proteome</keyword>
<dbReference type="SUPFAM" id="SSF55729">
    <property type="entry name" value="Acyl-CoA N-acyltransferases (Nat)"/>
    <property type="match status" value="1"/>
</dbReference>
<dbReference type="PANTHER" id="PTHR43617:SF33">
    <property type="entry name" value="SPORE COAT POLYSACCHARIDE BIOSYNTHESIS PROTEIN SPSD"/>
    <property type="match status" value="1"/>
</dbReference>
<dbReference type="AlphaFoldDB" id="A0A839US04"/>
<protein>
    <submittedName>
        <fullName evidence="2">Ribosomal protein S18 acetylase RimI-like enzyme</fullName>
    </submittedName>
</protein>
<dbReference type="GO" id="GO:0005840">
    <property type="term" value="C:ribosome"/>
    <property type="evidence" value="ECO:0007669"/>
    <property type="project" value="UniProtKB-KW"/>
</dbReference>
<keyword evidence="2" id="KW-0689">Ribosomal protein</keyword>
<dbReference type="Proteomes" id="UP000559987">
    <property type="component" value="Unassembled WGS sequence"/>
</dbReference>
<dbReference type="RefSeq" id="WP_183910137.1">
    <property type="nucleotide sequence ID" value="NZ_JACHXZ010000002.1"/>
</dbReference>
<reference evidence="2 3" key="1">
    <citation type="submission" date="2020-08" db="EMBL/GenBank/DDBJ databases">
        <title>Genomic Encyclopedia of Type Strains, Phase III (KMG-III): the genomes of soil and plant-associated and newly described type strains.</title>
        <authorList>
            <person name="Whitman W."/>
        </authorList>
    </citation>
    <scope>NUCLEOTIDE SEQUENCE [LARGE SCALE GENOMIC DNA]</scope>
    <source>
        <strain evidence="2 3">CECT 8571</strain>
    </source>
</reference>
<dbReference type="PROSITE" id="PS51186">
    <property type="entry name" value="GNAT"/>
    <property type="match status" value="1"/>
</dbReference>
<evidence type="ECO:0000259" key="1">
    <source>
        <dbReference type="PROSITE" id="PS51186"/>
    </source>
</evidence>
<feature type="domain" description="N-acetyltransferase" evidence="1">
    <location>
        <begin position="1"/>
        <end position="146"/>
    </location>
</feature>
<comment type="caution">
    <text evidence="2">The sequence shown here is derived from an EMBL/GenBank/DDBJ whole genome shotgun (WGS) entry which is preliminary data.</text>
</comment>
<dbReference type="PANTHER" id="PTHR43617">
    <property type="entry name" value="L-AMINO ACID N-ACETYLTRANSFERASE"/>
    <property type="match status" value="1"/>
</dbReference>
<proteinExistence type="predicted"/>
<evidence type="ECO:0000313" key="2">
    <source>
        <dbReference type="EMBL" id="MBB3168676.1"/>
    </source>
</evidence>
<dbReference type="CDD" id="cd04301">
    <property type="entry name" value="NAT_SF"/>
    <property type="match status" value="1"/>
</dbReference>
<keyword evidence="2" id="KW-0687">Ribonucleoprotein</keyword>
<gene>
    <name evidence="2" type="ORF">FHS30_001860</name>
</gene>
<name>A0A839US04_9GAMM</name>
<organism evidence="2 3">
    <name type="scientific">Simiduia aestuariiviva</name>
    <dbReference type="NCBI Taxonomy" id="1510459"/>
    <lineage>
        <taxon>Bacteria</taxon>
        <taxon>Pseudomonadati</taxon>
        <taxon>Pseudomonadota</taxon>
        <taxon>Gammaproteobacteria</taxon>
        <taxon>Cellvibrionales</taxon>
        <taxon>Cellvibrionaceae</taxon>
        <taxon>Simiduia</taxon>
    </lineage>
</organism>
<evidence type="ECO:0000313" key="3">
    <source>
        <dbReference type="Proteomes" id="UP000559987"/>
    </source>
</evidence>
<dbReference type="Gene3D" id="3.40.630.30">
    <property type="match status" value="1"/>
</dbReference>